<organism evidence="2 3">
    <name type="scientific">Actinidia rufa</name>
    <dbReference type="NCBI Taxonomy" id="165716"/>
    <lineage>
        <taxon>Eukaryota</taxon>
        <taxon>Viridiplantae</taxon>
        <taxon>Streptophyta</taxon>
        <taxon>Embryophyta</taxon>
        <taxon>Tracheophyta</taxon>
        <taxon>Spermatophyta</taxon>
        <taxon>Magnoliopsida</taxon>
        <taxon>eudicotyledons</taxon>
        <taxon>Gunneridae</taxon>
        <taxon>Pentapetalae</taxon>
        <taxon>asterids</taxon>
        <taxon>Ericales</taxon>
        <taxon>Actinidiaceae</taxon>
        <taxon>Actinidia</taxon>
    </lineage>
</organism>
<sequence length="152" mass="16390">MGQVLGGVALYKKLPNGFSSLKLTKLQTDGWGVGVAEPNDYLMVLAVPILKALLEFVLSLVFVLGRCWNRANNIVPKLAALEEARHSLGPSDIVGALEDHSDRFDDVASYSPAPVVSSEQNFDWLALELEQTGVIASSGSDSSDTMLNNKEK</sequence>
<dbReference type="EMBL" id="BJWL01000016">
    <property type="protein sequence ID" value="GFZ03575.1"/>
    <property type="molecule type" value="Genomic_DNA"/>
</dbReference>
<evidence type="ECO:0000313" key="2">
    <source>
        <dbReference type="EMBL" id="GFZ03575.1"/>
    </source>
</evidence>
<accession>A0A7J0FY15</accession>
<name>A0A7J0FY15_9ERIC</name>
<keyword evidence="1" id="KW-0812">Transmembrane</keyword>
<proteinExistence type="predicted"/>
<evidence type="ECO:0000256" key="1">
    <source>
        <dbReference type="SAM" id="Phobius"/>
    </source>
</evidence>
<evidence type="ECO:0000313" key="3">
    <source>
        <dbReference type="Proteomes" id="UP000585474"/>
    </source>
</evidence>
<dbReference type="AlphaFoldDB" id="A0A7J0FY15"/>
<keyword evidence="1" id="KW-1133">Transmembrane helix</keyword>
<reference evidence="2 3" key="1">
    <citation type="submission" date="2019-07" db="EMBL/GenBank/DDBJ databases">
        <title>De Novo Assembly of kiwifruit Actinidia rufa.</title>
        <authorList>
            <person name="Sugita-Konishi S."/>
            <person name="Sato K."/>
            <person name="Mori E."/>
            <person name="Abe Y."/>
            <person name="Kisaki G."/>
            <person name="Hamano K."/>
            <person name="Suezawa K."/>
            <person name="Otani M."/>
            <person name="Fukuda T."/>
            <person name="Manabe T."/>
            <person name="Gomi K."/>
            <person name="Tabuchi M."/>
            <person name="Akimitsu K."/>
            <person name="Kataoka I."/>
        </authorList>
    </citation>
    <scope>NUCLEOTIDE SEQUENCE [LARGE SCALE GENOMIC DNA]</scope>
    <source>
        <strain evidence="3">cv. Fuchu</strain>
    </source>
</reference>
<comment type="caution">
    <text evidence="2">The sequence shown here is derived from an EMBL/GenBank/DDBJ whole genome shotgun (WGS) entry which is preliminary data.</text>
</comment>
<gene>
    <name evidence="2" type="ORF">Acr_16g0001990</name>
</gene>
<keyword evidence="3" id="KW-1185">Reference proteome</keyword>
<dbReference type="Proteomes" id="UP000585474">
    <property type="component" value="Unassembled WGS sequence"/>
</dbReference>
<feature type="transmembrane region" description="Helical" evidence="1">
    <location>
        <begin position="41"/>
        <end position="64"/>
    </location>
</feature>
<keyword evidence="1" id="KW-0472">Membrane</keyword>
<protein>
    <submittedName>
        <fullName evidence="2">Uncharacterized protein</fullName>
    </submittedName>
</protein>